<dbReference type="EMBL" id="JARESE010000019">
    <property type="protein sequence ID" value="MDE8651545.1"/>
    <property type="molecule type" value="Genomic_DNA"/>
</dbReference>
<dbReference type="InterPro" id="IPR023606">
    <property type="entry name" value="CoA-Trfase_III_dom_1_sf"/>
</dbReference>
<dbReference type="InterPro" id="IPR003673">
    <property type="entry name" value="CoA-Trfase_fam_III"/>
</dbReference>
<dbReference type="PANTHER" id="PTHR48207">
    <property type="entry name" value="SUCCINATE--HYDROXYMETHYLGLUTARATE COA-TRANSFERASE"/>
    <property type="match status" value="1"/>
</dbReference>
<evidence type="ECO:0000313" key="3">
    <source>
        <dbReference type="Proteomes" id="UP001216253"/>
    </source>
</evidence>
<accession>A0ABT5WND4</accession>
<proteinExistence type="predicted"/>
<evidence type="ECO:0000256" key="1">
    <source>
        <dbReference type="ARBA" id="ARBA00022679"/>
    </source>
</evidence>
<keyword evidence="3" id="KW-1185">Reference proteome</keyword>
<keyword evidence="1 2" id="KW-0808">Transferase</keyword>
<dbReference type="InterPro" id="IPR050483">
    <property type="entry name" value="CoA-transferase_III_domain"/>
</dbReference>
<dbReference type="InterPro" id="IPR044855">
    <property type="entry name" value="CoA-Trfase_III_dom3_sf"/>
</dbReference>
<reference evidence="2 3" key="1">
    <citation type="submission" date="2023-03" db="EMBL/GenBank/DDBJ databases">
        <title>NovoSphingobium album sp. nov. isolated from polycyclic aromatic hydrocarbons- and heavy-metal polluted soil.</title>
        <authorList>
            <person name="Liu Z."/>
            <person name="Wang K."/>
        </authorList>
    </citation>
    <scope>NUCLEOTIDE SEQUENCE [LARGE SCALE GENOMIC DNA]</scope>
    <source>
        <strain evidence="2 3">H3SJ31-1</strain>
    </source>
</reference>
<dbReference type="Pfam" id="PF02515">
    <property type="entry name" value="CoA_transf_3"/>
    <property type="match status" value="1"/>
</dbReference>
<dbReference type="Proteomes" id="UP001216253">
    <property type="component" value="Unassembled WGS sequence"/>
</dbReference>
<dbReference type="SUPFAM" id="SSF89796">
    <property type="entry name" value="CoA-transferase family III (CaiB/BaiF)"/>
    <property type="match status" value="1"/>
</dbReference>
<gene>
    <name evidence="2" type="ORF">PYV00_07410</name>
</gene>
<dbReference type="RefSeq" id="WP_275227643.1">
    <property type="nucleotide sequence ID" value="NZ_JARESE010000019.1"/>
</dbReference>
<dbReference type="PANTHER" id="PTHR48207:SF4">
    <property type="entry name" value="BLL6097 PROTEIN"/>
    <property type="match status" value="1"/>
</dbReference>
<dbReference type="GO" id="GO:0016740">
    <property type="term" value="F:transferase activity"/>
    <property type="evidence" value="ECO:0007669"/>
    <property type="project" value="UniProtKB-KW"/>
</dbReference>
<comment type="caution">
    <text evidence="2">The sequence shown here is derived from an EMBL/GenBank/DDBJ whole genome shotgun (WGS) entry which is preliminary data.</text>
</comment>
<protein>
    <submittedName>
        <fullName evidence="2">CoA transferase</fullName>
    </submittedName>
</protein>
<evidence type="ECO:0000313" key="2">
    <source>
        <dbReference type="EMBL" id="MDE8651545.1"/>
    </source>
</evidence>
<sequence length="406" mass="44123">MEETAREDAARPTGPLAGIRVIDLTSVVFGPYATQIMADMGAEVIKIEPPAGDNTRWITTGPVPGMGGIYVNVNRGKKSVMLDLRQEADKAALERLIATADVFIHSMRGSAIAKLGFDYPAVRAIRPDIIYTNCYGYSRRGPEADKPAYDDTIQAECGIPYVQGLMNGEPGFVATIMADKVAGLHALYATMMALFHRERTGGRGKGEGQEVEVTMFEAMTSFMLVEHANGAMFDPPTTPAHYHRAVEKNRRPYRTRDGYVAALVYNDKHWAAFIDAVRPAWASAEFDSLEKRARQIGRVYGLLGETFLERTTDEWIALLGELHIPCARLRTTDELFANEHLATIGFFETVDSDQGPVTFPGVPTWFSATPGHVAGPAPLLGADTEAVLAGLTDDAPAMAGARAATK</sequence>
<dbReference type="Gene3D" id="3.30.1540.10">
    <property type="entry name" value="formyl-coa transferase, domain 3"/>
    <property type="match status" value="1"/>
</dbReference>
<dbReference type="Gene3D" id="3.40.50.10540">
    <property type="entry name" value="Crotonobetainyl-coa:carnitine coa-transferase, domain 1"/>
    <property type="match status" value="1"/>
</dbReference>
<name>A0ABT5WND4_9SPHN</name>
<organism evidence="2 3">
    <name type="scientific">Novosphingobium album</name>
    <name type="common">ex Liu et al. 2023</name>
    <dbReference type="NCBI Taxonomy" id="3031130"/>
    <lineage>
        <taxon>Bacteria</taxon>
        <taxon>Pseudomonadati</taxon>
        <taxon>Pseudomonadota</taxon>
        <taxon>Alphaproteobacteria</taxon>
        <taxon>Sphingomonadales</taxon>
        <taxon>Sphingomonadaceae</taxon>
        <taxon>Novosphingobium</taxon>
    </lineage>
</organism>